<evidence type="ECO:0000259" key="15">
    <source>
        <dbReference type="Pfam" id="PF21405"/>
    </source>
</evidence>
<dbReference type="PIRSF" id="PIRSF016408">
    <property type="entry name" value="PAGM"/>
    <property type="match status" value="1"/>
</dbReference>
<evidence type="ECO:0000256" key="7">
    <source>
        <dbReference type="ARBA" id="ARBA00022723"/>
    </source>
</evidence>
<evidence type="ECO:0000256" key="9">
    <source>
        <dbReference type="ARBA" id="ARBA00023235"/>
    </source>
</evidence>
<dbReference type="SUPFAM" id="SSF53738">
    <property type="entry name" value="Phosphoglucomutase, first 3 domains"/>
    <property type="match status" value="3"/>
</dbReference>
<dbReference type="InterPro" id="IPR016657">
    <property type="entry name" value="PAGM"/>
</dbReference>
<evidence type="ECO:0000256" key="2">
    <source>
        <dbReference type="ARBA" id="ARBA00001946"/>
    </source>
</evidence>
<evidence type="ECO:0000256" key="8">
    <source>
        <dbReference type="ARBA" id="ARBA00022842"/>
    </source>
</evidence>
<dbReference type="InterPro" id="IPR049022">
    <property type="entry name" value="AMG1_III"/>
</dbReference>
<dbReference type="Pfam" id="PF00408">
    <property type="entry name" value="PGM_PMM_IV"/>
    <property type="match status" value="1"/>
</dbReference>
<gene>
    <name evidence="16" type="ORF">VaNZ11_012480</name>
</gene>
<evidence type="ECO:0000256" key="10">
    <source>
        <dbReference type="ARBA" id="ARBA00031926"/>
    </source>
</evidence>
<dbReference type="Pfam" id="PF02878">
    <property type="entry name" value="PGM_PMM_I"/>
    <property type="match status" value="2"/>
</dbReference>
<dbReference type="InterPro" id="IPR005844">
    <property type="entry name" value="A-D-PHexomutase_a/b/a-I"/>
</dbReference>
<dbReference type="SUPFAM" id="SSF55957">
    <property type="entry name" value="Phosphoglucomutase, C-terminal domain"/>
    <property type="match status" value="1"/>
</dbReference>
<evidence type="ECO:0000256" key="3">
    <source>
        <dbReference type="ARBA" id="ARBA00004865"/>
    </source>
</evidence>
<evidence type="ECO:0000256" key="4">
    <source>
        <dbReference type="ARBA" id="ARBA00010231"/>
    </source>
</evidence>
<evidence type="ECO:0000256" key="1">
    <source>
        <dbReference type="ARBA" id="ARBA00000558"/>
    </source>
</evidence>
<feature type="non-terminal residue" evidence="16">
    <location>
        <position position="530"/>
    </location>
</feature>
<evidence type="ECO:0000256" key="11">
    <source>
        <dbReference type="ARBA" id="ARBA00032065"/>
    </source>
</evidence>
<dbReference type="InterPro" id="IPR016066">
    <property type="entry name" value="A-D-PHexomutase_CS"/>
</dbReference>
<comment type="catalytic activity">
    <reaction evidence="1">
        <text>N-acetyl-alpha-D-glucosamine 1-phosphate = N-acetyl-D-glucosamine 6-phosphate</text>
        <dbReference type="Rhea" id="RHEA:23804"/>
        <dbReference type="ChEBI" id="CHEBI:57513"/>
        <dbReference type="ChEBI" id="CHEBI:57776"/>
        <dbReference type="EC" id="5.4.2.3"/>
    </reaction>
</comment>
<dbReference type="Gene3D" id="3.30.310.50">
    <property type="entry name" value="Alpha-D-phosphohexomutase, C-terminal domain"/>
    <property type="match status" value="1"/>
</dbReference>
<feature type="domain" description="Alpha-D-phosphohexomutase alpha/beta/alpha" evidence="13">
    <location>
        <begin position="54"/>
        <end position="90"/>
    </location>
</feature>
<dbReference type="InterPro" id="IPR036900">
    <property type="entry name" value="A-D-PHexomutase_C_sf"/>
</dbReference>
<feature type="domain" description="Alpha-D-phosphohexomutase alpha/beta/alpha" evidence="13">
    <location>
        <begin position="125"/>
        <end position="174"/>
    </location>
</feature>
<dbReference type="InterPro" id="IPR005843">
    <property type="entry name" value="A-D-PHexomutase_C"/>
</dbReference>
<dbReference type="InterPro" id="IPR049023">
    <property type="entry name" value="AMG1_II"/>
</dbReference>
<comment type="similarity">
    <text evidence="4">Belongs to the phosphohexose mutase family.</text>
</comment>
<evidence type="ECO:0000259" key="13">
    <source>
        <dbReference type="Pfam" id="PF02878"/>
    </source>
</evidence>
<evidence type="ECO:0000256" key="5">
    <source>
        <dbReference type="ARBA" id="ARBA00012731"/>
    </source>
</evidence>
<comment type="caution">
    <text evidence="16">The sequence shown here is derived from an EMBL/GenBank/DDBJ whole genome shotgun (WGS) entry which is preliminary data.</text>
</comment>
<dbReference type="PANTHER" id="PTHR45955:SF1">
    <property type="entry name" value="PHOSPHOACETYLGLUCOSAMINE MUTASE"/>
    <property type="match status" value="1"/>
</dbReference>
<feature type="domain" description="Alpha-D-phosphohexomutase C-terminal" evidence="12">
    <location>
        <begin position="508"/>
        <end position="530"/>
    </location>
</feature>
<keyword evidence="7" id="KW-0479">Metal-binding</keyword>
<protein>
    <recommendedName>
        <fullName evidence="5">phosphoacetylglucosamine mutase</fullName>
        <ecNumber evidence="5">5.4.2.3</ecNumber>
    </recommendedName>
    <alternativeName>
        <fullName evidence="11">Acetylglucosamine phosphomutase</fullName>
    </alternativeName>
    <alternativeName>
        <fullName evidence="10">N-acetylglucosamine-phosphate mutase</fullName>
    </alternativeName>
</protein>
<comment type="cofactor">
    <cofactor evidence="2">
        <name>Mg(2+)</name>
        <dbReference type="ChEBI" id="CHEBI:18420"/>
    </cofactor>
</comment>
<dbReference type="EMBL" id="BSDZ01000079">
    <property type="protein sequence ID" value="GLI68144.1"/>
    <property type="molecule type" value="Genomic_DNA"/>
</dbReference>
<reference evidence="16 17" key="1">
    <citation type="journal article" date="2023" name="IScience">
        <title>Expanded male sex-determining region conserved during the evolution of homothallism in the green alga Volvox.</title>
        <authorList>
            <person name="Yamamoto K."/>
            <person name="Matsuzaki R."/>
            <person name="Mahakham W."/>
            <person name="Heman W."/>
            <person name="Sekimoto H."/>
            <person name="Kawachi M."/>
            <person name="Minakuchi Y."/>
            <person name="Toyoda A."/>
            <person name="Nozaki H."/>
        </authorList>
    </citation>
    <scope>NUCLEOTIDE SEQUENCE [LARGE SCALE GENOMIC DNA]</scope>
    <source>
        <strain evidence="16 17">NIES-4468</strain>
    </source>
</reference>
<dbReference type="Pfam" id="PF21404">
    <property type="entry name" value="AMG1_III"/>
    <property type="match status" value="1"/>
</dbReference>
<organism evidence="16 17">
    <name type="scientific">Volvox africanus</name>
    <dbReference type="NCBI Taxonomy" id="51714"/>
    <lineage>
        <taxon>Eukaryota</taxon>
        <taxon>Viridiplantae</taxon>
        <taxon>Chlorophyta</taxon>
        <taxon>core chlorophytes</taxon>
        <taxon>Chlorophyceae</taxon>
        <taxon>CS clade</taxon>
        <taxon>Chlamydomonadales</taxon>
        <taxon>Volvocaceae</taxon>
        <taxon>Volvox</taxon>
    </lineage>
</organism>
<evidence type="ECO:0000256" key="6">
    <source>
        <dbReference type="ARBA" id="ARBA00022553"/>
    </source>
</evidence>
<keyword evidence="8" id="KW-0460">Magnesium</keyword>
<dbReference type="PROSITE" id="PS00710">
    <property type="entry name" value="PGM_PMM"/>
    <property type="match status" value="1"/>
</dbReference>
<evidence type="ECO:0000259" key="12">
    <source>
        <dbReference type="Pfam" id="PF00408"/>
    </source>
</evidence>
<keyword evidence="9" id="KW-0413">Isomerase</keyword>
<comment type="pathway">
    <text evidence="3">Nucleotide-sugar biosynthesis; UDP-N-acetyl-alpha-D-glucosamine biosynthesis; N-acetyl-alpha-D-glucosamine 1-phosphate from alpha-D-glucosamine 6-phosphate (route I): step 2/2.</text>
</comment>
<evidence type="ECO:0000313" key="17">
    <source>
        <dbReference type="Proteomes" id="UP001165090"/>
    </source>
</evidence>
<keyword evidence="6" id="KW-0597">Phosphoprotein</keyword>
<dbReference type="InterPro" id="IPR016055">
    <property type="entry name" value="A-D-PHexomutase_a/b/a-I/II/III"/>
</dbReference>
<dbReference type="Proteomes" id="UP001165090">
    <property type="component" value="Unassembled WGS sequence"/>
</dbReference>
<dbReference type="Gene3D" id="3.40.120.10">
    <property type="entry name" value="Alpha-D-Glucose-1,6-Bisphosphate, subunit A, domain 3"/>
    <property type="match status" value="2"/>
</dbReference>
<feature type="domain" description="Phosphoacetylglucosamine mutase AMG1" evidence="14">
    <location>
        <begin position="319"/>
        <end position="455"/>
    </location>
</feature>
<dbReference type="CDD" id="cd03086">
    <property type="entry name" value="PGM3"/>
    <property type="match status" value="1"/>
</dbReference>
<dbReference type="Pfam" id="PF21405">
    <property type="entry name" value="AMG1_II"/>
    <property type="match status" value="1"/>
</dbReference>
<name>A0ABQ5SED8_9CHLO</name>
<dbReference type="EC" id="5.4.2.3" evidence="5"/>
<proteinExistence type="inferred from homology"/>
<dbReference type="PANTHER" id="PTHR45955">
    <property type="entry name" value="PHOSPHOACETYLGLUCOSAMINE MUTASE"/>
    <property type="match status" value="1"/>
</dbReference>
<sequence>MFDFHTVKKASSEYAKPADFHPSYGTAGFRAKATLLSSTLFRCGLLAAARSILLNAHTGLMITASHNPVDDNGVKMVDPNGGMMPQSFEAVATELANCEGDDAVVSVLRDRVFGPTTSGSARSAATGTLTVLIGHDTRPSAPSLLAAALAGVRALEVHVHSYGCVTTPQLHFLVYCANQVPAAPLPQLQSYFDVIVGAFLNLTRVGELEAGSDTLEAAGAGSNGGLLFVDCANGAGAEQLEKLVPALESIGVELRLRNIGRGGGQLNYRCGADFVQKDRLPPTEMDDVSVGSRCCSVDGDADRLVYFSPLDGGGISLLDGDKVAMLAAVYIRDVMNLLPMELLHDIQVCCVQTAYANGAATAYLQDVLQLPTVCTPTGVKYLHEAAHNADLGIYFESNGHGTVLFSKKFVERLKAVEDHPAAKELLLLSQLINQTVGDAISGILLIEFILRRKRWTLQNWQTLYTDLPSRQLKLQVADRSSITTADAERVCITPPGLQDAITRVVSMLKHGRAFARPSGTEDAVRVYAEA</sequence>
<feature type="domain" description="Phosphoacetylglucosamine mutase AMG1" evidence="15">
    <location>
        <begin position="183"/>
        <end position="305"/>
    </location>
</feature>
<accession>A0ABQ5SED8</accession>
<evidence type="ECO:0000313" key="16">
    <source>
        <dbReference type="EMBL" id="GLI68144.1"/>
    </source>
</evidence>
<evidence type="ECO:0000259" key="14">
    <source>
        <dbReference type="Pfam" id="PF21404"/>
    </source>
</evidence>
<keyword evidence="17" id="KW-1185">Reference proteome</keyword>